<feature type="region of interest" description="Disordered" evidence="1">
    <location>
        <begin position="1"/>
        <end position="49"/>
    </location>
</feature>
<organism evidence="2 3">
    <name type="scientific">Penicillium hordei</name>
    <dbReference type="NCBI Taxonomy" id="40994"/>
    <lineage>
        <taxon>Eukaryota</taxon>
        <taxon>Fungi</taxon>
        <taxon>Dikarya</taxon>
        <taxon>Ascomycota</taxon>
        <taxon>Pezizomycotina</taxon>
        <taxon>Eurotiomycetes</taxon>
        <taxon>Eurotiomycetidae</taxon>
        <taxon>Eurotiales</taxon>
        <taxon>Aspergillaceae</taxon>
        <taxon>Penicillium</taxon>
    </lineage>
</organism>
<evidence type="ECO:0000313" key="3">
    <source>
        <dbReference type="Proteomes" id="UP001213799"/>
    </source>
</evidence>
<feature type="compositionally biased region" description="Polar residues" evidence="1">
    <location>
        <begin position="182"/>
        <end position="196"/>
    </location>
</feature>
<protein>
    <submittedName>
        <fullName evidence="2">Uncharacterized protein</fullName>
    </submittedName>
</protein>
<dbReference type="GeneID" id="81591754"/>
<dbReference type="EMBL" id="JAQJAE010000005">
    <property type="protein sequence ID" value="KAJ5593554.1"/>
    <property type="molecule type" value="Genomic_DNA"/>
</dbReference>
<accession>A0AAD6DUN9</accession>
<reference evidence="2" key="2">
    <citation type="submission" date="2023-01" db="EMBL/GenBank/DDBJ databases">
        <authorList>
            <person name="Petersen C."/>
        </authorList>
    </citation>
    <scope>NUCLEOTIDE SEQUENCE</scope>
    <source>
        <strain evidence="2">IBT 12815</strain>
    </source>
</reference>
<reference evidence="2" key="1">
    <citation type="journal article" date="2023" name="IMA Fungus">
        <title>Comparative genomic study of the Penicillium genus elucidates a diverse pangenome and 15 lateral gene transfer events.</title>
        <authorList>
            <person name="Petersen C."/>
            <person name="Sorensen T."/>
            <person name="Nielsen M.R."/>
            <person name="Sondergaard T.E."/>
            <person name="Sorensen J.L."/>
            <person name="Fitzpatrick D.A."/>
            <person name="Frisvad J.C."/>
            <person name="Nielsen K.L."/>
        </authorList>
    </citation>
    <scope>NUCLEOTIDE SEQUENCE</scope>
    <source>
        <strain evidence="2">IBT 12815</strain>
    </source>
</reference>
<feature type="region of interest" description="Disordered" evidence="1">
    <location>
        <begin position="175"/>
        <end position="225"/>
    </location>
</feature>
<dbReference type="Proteomes" id="UP001213799">
    <property type="component" value="Unassembled WGS sequence"/>
</dbReference>
<evidence type="ECO:0000313" key="2">
    <source>
        <dbReference type="EMBL" id="KAJ5593554.1"/>
    </source>
</evidence>
<keyword evidence="3" id="KW-1185">Reference proteome</keyword>
<feature type="region of interest" description="Disordered" evidence="1">
    <location>
        <begin position="107"/>
        <end position="146"/>
    </location>
</feature>
<gene>
    <name evidence="2" type="ORF">N7537_010458</name>
</gene>
<evidence type="ECO:0000256" key="1">
    <source>
        <dbReference type="SAM" id="MobiDB-lite"/>
    </source>
</evidence>
<name>A0AAD6DUN9_9EURO</name>
<dbReference type="AlphaFoldDB" id="A0AAD6DUN9"/>
<dbReference type="RefSeq" id="XP_056750180.1">
    <property type="nucleotide sequence ID" value="XM_056901512.1"/>
</dbReference>
<feature type="compositionally biased region" description="Basic and acidic residues" evidence="1">
    <location>
        <begin position="117"/>
        <end position="139"/>
    </location>
</feature>
<comment type="caution">
    <text evidence="2">The sequence shown here is derived from an EMBL/GenBank/DDBJ whole genome shotgun (WGS) entry which is preliminary data.</text>
</comment>
<sequence>MAKARALGGPLNLEANPTPTNDYNDDRGTKANPINIKDDNEVEGSETNPIVINDDADALGKQEIPVQRSFTGDTEPLGTPEFWAMLGNSRDQGFYVPSSQSVYSQISDCTCSPEPESIPKDELEEKGTEVAKSDNDKESTTMAAAPPIKYESRCRVAETSTISCDQHNFTWSSQGDELKLSTEASQTDNGHPSHSQRSGKRQRAPEGAKHSWNRRSKRLANKERK</sequence>
<proteinExistence type="predicted"/>